<reference evidence="1" key="1">
    <citation type="submission" date="2020-05" db="EMBL/GenBank/DDBJ databases">
        <title>Large-scale comparative analyses of tick genomes elucidate their genetic diversity and vector capacities.</title>
        <authorList>
            <person name="Jia N."/>
            <person name="Wang J."/>
            <person name="Shi W."/>
            <person name="Du L."/>
            <person name="Sun Y."/>
            <person name="Zhan W."/>
            <person name="Jiang J."/>
            <person name="Wang Q."/>
            <person name="Zhang B."/>
            <person name="Ji P."/>
            <person name="Sakyi L.B."/>
            <person name="Cui X."/>
            <person name="Yuan T."/>
            <person name="Jiang B."/>
            <person name="Yang W."/>
            <person name="Lam T.T.-Y."/>
            <person name="Chang Q."/>
            <person name="Ding S."/>
            <person name="Wang X."/>
            <person name="Zhu J."/>
            <person name="Ruan X."/>
            <person name="Zhao L."/>
            <person name="Wei J."/>
            <person name="Que T."/>
            <person name="Du C."/>
            <person name="Cheng J."/>
            <person name="Dai P."/>
            <person name="Han X."/>
            <person name="Huang E."/>
            <person name="Gao Y."/>
            <person name="Liu J."/>
            <person name="Shao H."/>
            <person name="Ye R."/>
            <person name="Li L."/>
            <person name="Wei W."/>
            <person name="Wang X."/>
            <person name="Wang C."/>
            <person name="Yang T."/>
            <person name="Huo Q."/>
            <person name="Li W."/>
            <person name="Guo W."/>
            <person name="Chen H."/>
            <person name="Zhou L."/>
            <person name="Ni X."/>
            <person name="Tian J."/>
            <person name="Zhou Y."/>
            <person name="Sheng Y."/>
            <person name="Liu T."/>
            <person name="Pan Y."/>
            <person name="Xia L."/>
            <person name="Li J."/>
            <person name="Zhao F."/>
            <person name="Cao W."/>
        </authorList>
    </citation>
    <scope>NUCLEOTIDE SEQUENCE</scope>
    <source>
        <strain evidence="1">Dsil-2018</strain>
    </source>
</reference>
<sequence length="127" mass="13485">MASKEPVSVVWFRVADAKLNSSSGLPQSIDSNQEPKKAYALVAPEPPLTIVLGATVGLVDGAHWKQPSWIGRAFFSLLSDPPALLLNQLNPSDTGSYVCNVSYRGDNVTDAGVTITEAIVELFVAGE</sequence>
<proteinExistence type="predicted"/>
<evidence type="ECO:0000313" key="2">
    <source>
        <dbReference type="Proteomes" id="UP000821865"/>
    </source>
</evidence>
<keyword evidence="2" id="KW-1185">Reference proteome</keyword>
<protein>
    <submittedName>
        <fullName evidence="1">Uncharacterized protein</fullName>
    </submittedName>
</protein>
<dbReference type="Proteomes" id="UP000821865">
    <property type="component" value="Chromosome 10"/>
</dbReference>
<name>A0ACB8DR60_DERSI</name>
<dbReference type="EMBL" id="CM023479">
    <property type="protein sequence ID" value="KAH7974972.1"/>
    <property type="molecule type" value="Genomic_DNA"/>
</dbReference>
<gene>
    <name evidence="1" type="ORF">HPB49_022293</name>
</gene>
<organism evidence="1 2">
    <name type="scientific">Dermacentor silvarum</name>
    <name type="common">Tick</name>
    <dbReference type="NCBI Taxonomy" id="543639"/>
    <lineage>
        <taxon>Eukaryota</taxon>
        <taxon>Metazoa</taxon>
        <taxon>Ecdysozoa</taxon>
        <taxon>Arthropoda</taxon>
        <taxon>Chelicerata</taxon>
        <taxon>Arachnida</taxon>
        <taxon>Acari</taxon>
        <taxon>Parasitiformes</taxon>
        <taxon>Ixodida</taxon>
        <taxon>Ixodoidea</taxon>
        <taxon>Ixodidae</taxon>
        <taxon>Rhipicephalinae</taxon>
        <taxon>Dermacentor</taxon>
    </lineage>
</organism>
<evidence type="ECO:0000313" key="1">
    <source>
        <dbReference type="EMBL" id="KAH7974972.1"/>
    </source>
</evidence>
<accession>A0ACB8DR60</accession>
<comment type="caution">
    <text evidence="1">The sequence shown here is derived from an EMBL/GenBank/DDBJ whole genome shotgun (WGS) entry which is preliminary data.</text>
</comment>